<comment type="caution">
    <text evidence="1">The sequence shown here is derived from an EMBL/GenBank/DDBJ whole genome shotgun (WGS) entry which is preliminary data.</text>
</comment>
<dbReference type="Proteomes" id="UP001239111">
    <property type="component" value="Chromosome 2"/>
</dbReference>
<accession>A0ACC2P8S2</accession>
<organism evidence="1 2">
    <name type="scientific">Eretmocerus hayati</name>
    <dbReference type="NCBI Taxonomy" id="131215"/>
    <lineage>
        <taxon>Eukaryota</taxon>
        <taxon>Metazoa</taxon>
        <taxon>Ecdysozoa</taxon>
        <taxon>Arthropoda</taxon>
        <taxon>Hexapoda</taxon>
        <taxon>Insecta</taxon>
        <taxon>Pterygota</taxon>
        <taxon>Neoptera</taxon>
        <taxon>Endopterygota</taxon>
        <taxon>Hymenoptera</taxon>
        <taxon>Apocrita</taxon>
        <taxon>Proctotrupomorpha</taxon>
        <taxon>Chalcidoidea</taxon>
        <taxon>Aphelinidae</taxon>
        <taxon>Aphelininae</taxon>
        <taxon>Eretmocerus</taxon>
    </lineage>
</organism>
<name>A0ACC2P8S2_9HYME</name>
<dbReference type="EMBL" id="CM056742">
    <property type="protein sequence ID" value="KAJ8679990.1"/>
    <property type="molecule type" value="Genomic_DNA"/>
</dbReference>
<keyword evidence="2" id="KW-1185">Reference proteome</keyword>
<proteinExistence type="predicted"/>
<evidence type="ECO:0000313" key="1">
    <source>
        <dbReference type="EMBL" id="KAJ8679990.1"/>
    </source>
</evidence>
<sequence>MNCSRLRCTSGPQWRRACTLMHVTITSSKKPQPPSIILHFHRRYRLCRNSGTSKQLQLDRLLRRRRFVIVIQDMMQCNAEPSAPFVFRLNDNGFGPHLLVQVCTERGWREYTGDHNIFRDRWNLWWKSGGFSQTHYRSLLPWQFINRIPKGNSICRKDNLVRHLKCMKKVYGGIYDFSPVGYVLPSEYTRLAADCSRTEKDERVWICKPVGQSQGRGIFLFRKLSDLTYDSMAVVQRYIENPLLIGGYKFDLRLYVCVPSYRPLTIYLYREGIARFATEKFSLDSIDDPLRHLTNFSLNKFGPGYYEKKERVGAGCKWTLRQLRRYLEQSGYLDWLLWQRIACIVTLTILSQAAGIPKSSNCFEFFGFDILIDEKLKPWLLEVNISPALSNDCEVDSEVKKPLLHDLFDLLGLPVCNTGLSLFTIWAAGDIEDDHGDNGFANKCLKKRCKIGREPMKVVEQGSETKSMPESLDVSSDNSKFDPFITGRSMQRSIRNHNGKEQLNGTSWDNGKDWSKPSKREGAWIRICPFAGESKELIELGTRCPHSTQYTDKEIKHTVTCVQKFLKTAKEIHRKFGKHGDDKCSDMLQASLELETDIWLPKK</sequence>
<gene>
    <name evidence="1" type="ORF">QAD02_015777</name>
</gene>
<evidence type="ECO:0000313" key="2">
    <source>
        <dbReference type="Proteomes" id="UP001239111"/>
    </source>
</evidence>
<reference evidence="1" key="1">
    <citation type="submission" date="2023-04" db="EMBL/GenBank/DDBJ databases">
        <title>A chromosome-level genome assembly of the parasitoid wasp Eretmocerus hayati.</title>
        <authorList>
            <person name="Zhong Y."/>
            <person name="Liu S."/>
            <person name="Liu Y."/>
        </authorList>
    </citation>
    <scope>NUCLEOTIDE SEQUENCE</scope>
    <source>
        <strain evidence="1">ZJU_SS_LIU_2023</strain>
    </source>
</reference>
<protein>
    <submittedName>
        <fullName evidence="1">Uncharacterized protein</fullName>
    </submittedName>
</protein>